<dbReference type="PANTHER" id="PTHR42718:SF9">
    <property type="entry name" value="MAJOR FACILITATOR SUPERFAMILY MULTIDRUG TRANSPORTER MFSC"/>
    <property type="match status" value="1"/>
</dbReference>
<dbReference type="SUPFAM" id="SSF103473">
    <property type="entry name" value="MFS general substrate transporter"/>
    <property type="match status" value="1"/>
</dbReference>
<dbReference type="InterPro" id="IPR011701">
    <property type="entry name" value="MFS"/>
</dbReference>
<organism evidence="8 9">
    <name type="scientific">Kribbella antiqua</name>
    <dbReference type="NCBI Taxonomy" id="2512217"/>
    <lineage>
        <taxon>Bacteria</taxon>
        <taxon>Bacillati</taxon>
        <taxon>Actinomycetota</taxon>
        <taxon>Actinomycetes</taxon>
        <taxon>Propionibacteriales</taxon>
        <taxon>Kribbellaceae</taxon>
        <taxon>Kribbella</taxon>
    </lineage>
</organism>
<comment type="caution">
    <text evidence="8">The sequence shown here is derived from an EMBL/GenBank/DDBJ whole genome shotgun (WGS) entry which is preliminary data.</text>
</comment>
<dbReference type="RefSeq" id="WP_132154272.1">
    <property type="nucleotide sequence ID" value="NZ_SLWR01000011.1"/>
</dbReference>
<name>A0A4V2S3G6_9ACTN</name>
<dbReference type="AlphaFoldDB" id="A0A4V2S3G6"/>
<feature type="transmembrane region" description="Helical" evidence="6">
    <location>
        <begin position="51"/>
        <end position="70"/>
    </location>
</feature>
<dbReference type="CDD" id="cd17321">
    <property type="entry name" value="MFS_MMR_MDR_like"/>
    <property type="match status" value="1"/>
</dbReference>
<dbReference type="InterPro" id="IPR036259">
    <property type="entry name" value="MFS_trans_sf"/>
</dbReference>
<evidence type="ECO:0000256" key="1">
    <source>
        <dbReference type="ARBA" id="ARBA00004651"/>
    </source>
</evidence>
<feature type="transmembrane region" description="Helical" evidence="6">
    <location>
        <begin position="327"/>
        <end position="346"/>
    </location>
</feature>
<dbReference type="InterPro" id="IPR020846">
    <property type="entry name" value="MFS_dom"/>
</dbReference>
<keyword evidence="4 6" id="KW-1133">Transmembrane helix</keyword>
<reference evidence="8 9" key="1">
    <citation type="journal article" date="2015" name="Stand. Genomic Sci.">
        <title>Genomic Encyclopedia of Bacterial and Archaeal Type Strains, Phase III: the genomes of soil and plant-associated and newly described type strains.</title>
        <authorList>
            <person name="Whitman W.B."/>
            <person name="Woyke T."/>
            <person name="Klenk H.P."/>
            <person name="Zhou Y."/>
            <person name="Lilburn T.G."/>
            <person name="Beck B.J."/>
            <person name="De Vos P."/>
            <person name="Vandamme P."/>
            <person name="Eisen J.A."/>
            <person name="Garrity G."/>
            <person name="Hugenholtz P."/>
            <person name="Kyrpides N.C."/>
        </authorList>
    </citation>
    <scope>NUCLEOTIDE SEQUENCE [LARGE SCALE GENOMIC DNA]</scope>
    <source>
        <strain evidence="8 9">VKM Ac-2541</strain>
    </source>
</reference>
<evidence type="ECO:0000313" key="8">
    <source>
        <dbReference type="EMBL" id="TCO44010.1"/>
    </source>
</evidence>
<keyword evidence="5 6" id="KW-0472">Membrane</keyword>
<dbReference type="PROSITE" id="PS50850">
    <property type="entry name" value="MFS"/>
    <property type="match status" value="1"/>
</dbReference>
<evidence type="ECO:0000256" key="6">
    <source>
        <dbReference type="SAM" id="Phobius"/>
    </source>
</evidence>
<feature type="transmembrane region" description="Helical" evidence="6">
    <location>
        <begin position="77"/>
        <end position="98"/>
    </location>
</feature>
<sequence length="453" mass="46522">MPIEQRRGVVVLALIAAFMVFVDGTIVNLTLDQLTIHLHATRSELEWALNAYTLSFAAVMLGAGAITDALGARRTFVAGLLIFTASSAVCAVAGSMLVLNLARLVQGAGAALLLPSALVLATASAADERSRHRLVAWWAAAGGVGMAAGPLLGGALVTVADWRAVFAVNVVVGIPAVVWTLRSMPAVGRRARRLDFGGMATATVLIAGLVFALIEAPSVGWLRPAVVSAVVLALAGLVGFVWIERSVQAPLLPIGAYGNRAFTGSALQGALFNFAFYGVLFAMSLMLQQGRGLRALTSGLLFLPLTGLISIGTLCSAPLAHRLGRPAVLAIGQTILTLSLVAVAFVSTAHALWPLIVTLIPAGFSSGLLVPTMTSQTLATVDPTLHGAASAAFNTTRQLGAAIGVSTFGPLLGTTHALKTGFTTCVLVAATAVAITLLLTALTQRRAVTAVVT</sequence>
<comment type="subcellular location">
    <subcellularLocation>
        <location evidence="1">Cell membrane</location>
        <topology evidence="1">Multi-pass membrane protein</topology>
    </subcellularLocation>
</comment>
<dbReference type="Gene3D" id="1.20.1720.10">
    <property type="entry name" value="Multidrug resistance protein D"/>
    <property type="match status" value="1"/>
</dbReference>
<feature type="transmembrane region" description="Helical" evidence="6">
    <location>
        <begin position="264"/>
        <end position="287"/>
    </location>
</feature>
<feature type="transmembrane region" description="Helical" evidence="6">
    <location>
        <begin position="104"/>
        <end position="123"/>
    </location>
</feature>
<dbReference type="OrthoDB" id="9781469at2"/>
<gene>
    <name evidence="8" type="ORF">EV646_111202</name>
</gene>
<feature type="transmembrane region" description="Helical" evidence="6">
    <location>
        <begin position="220"/>
        <end position="243"/>
    </location>
</feature>
<dbReference type="EMBL" id="SLWR01000011">
    <property type="protein sequence ID" value="TCO44010.1"/>
    <property type="molecule type" value="Genomic_DNA"/>
</dbReference>
<protein>
    <submittedName>
        <fullName evidence="8">DHA2 family methylenomycin A resistance protein-like MFS transporter</fullName>
    </submittedName>
</protein>
<feature type="transmembrane region" description="Helical" evidence="6">
    <location>
        <begin position="9"/>
        <end position="31"/>
    </location>
</feature>
<proteinExistence type="predicted"/>
<feature type="transmembrane region" description="Helical" evidence="6">
    <location>
        <begin position="135"/>
        <end position="156"/>
    </location>
</feature>
<dbReference type="GO" id="GO:0005886">
    <property type="term" value="C:plasma membrane"/>
    <property type="evidence" value="ECO:0007669"/>
    <property type="project" value="UniProtKB-SubCell"/>
</dbReference>
<dbReference type="PANTHER" id="PTHR42718">
    <property type="entry name" value="MAJOR FACILITATOR SUPERFAMILY MULTIDRUG TRANSPORTER MFSC"/>
    <property type="match status" value="1"/>
</dbReference>
<evidence type="ECO:0000256" key="2">
    <source>
        <dbReference type="ARBA" id="ARBA00022448"/>
    </source>
</evidence>
<keyword evidence="9" id="KW-1185">Reference proteome</keyword>
<feature type="domain" description="Major facilitator superfamily (MFS) profile" evidence="7">
    <location>
        <begin position="9"/>
        <end position="448"/>
    </location>
</feature>
<evidence type="ECO:0000256" key="3">
    <source>
        <dbReference type="ARBA" id="ARBA00022692"/>
    </source>
</evidence>
<evidence type="ECO:0000313" key="9">
    <source>
        <dbReference type="Proteomes" id="UP000295573"/>
    </source>
</evidence>
<dbReference type="Gene3D" id="1.20.1250.20">
    <property type="entry name" value="MFS general substrate transporter like domains"/>
    <property type="match status" value="1"/>
</dbReference>
<keyword evidence="2" id="KW-0813">Transport</keyword>
<feature type="transmembrane region" description="Helical" evidence="6">
    <location>
        <begin position="194"/>
        <end position="214"/>
    </location>
</feature>
<dbReference type="Proteomes" id="UP000295573">
    <property type="component" value="Unassembled WGS sequence"/>
</dbReference>
<evidence type="ECO:0000256" key="5">
    <source>
        <dbReference type="ARBA" id="ARBA00023136"/>
    </source>
</evidence>
<accession>A0A4V2S3G6</accession>
<dbReference type="GO" id="GO:0022857">
    <property type="term" value="F:transmembrane transporter activity"/>
    <property type="evidence" value="ECO:0007669"/>
    <property type="project" value="InterPro"/>
</dbReference>
<feature type="transmembrane region" description="Helical" evidence="6">
    <location>
        <begin position="299"/>
        <end position="320"/>
    </location>
</feature>
<evidence type="ECO:0000259" key="7">
    <source>
        <dbReference type="PROSITE" id="PS50850"/>
    </source>
</evidence>
<feature type="transmembrane region" description="Helical" evidence="6">
    <location>
        <begin position="162"/>
        <end position="182"/>
    </location>
</feature>
<feature type="transmembrane region" description="Helical" evidence="6">
    <location>
        <begin position="421"/>
        <end position="442"/>
    </location>
</feature>
<keyword evidence="3 6" id="KW-0812">Transmembrane</keyword>
<evidence type="ECO:0000256" key="4">
    <source>
        <dbReference type="ARBA" id="ARBA00022989"/>
    </source>
</evidence>
<dbReference type="Pfam" id="PF07690">
    <property type="entry name" value="MFS_1"/>
    <property type="match status" value="1"/>
</dbReference>